<dbReference type="OrthoDB" id="7065657at2"/>
<sequence length="211" mass="22758">MTAHADLAYALARLQARLGARPSDAHWRDLEAAQTTTQALSVTRQGPLTHWLDGVAQADEAAALEQRLRQRWAREVATVAGWLPPRWRAAVHLQGRLAPWPLAAEDTASDDGADRLADWAAAWPRALPADAATGVPWRAAAEQLCPRLRGDTVGRPARSGAAERALVRLFRGHAGTAVPAFAYLALAALDLERLRGALVARAMFETETEAA</sequence>
<keyword evidence="2" id="KW-1185">Reference proteome</keyword>
<accession>A0A437JXL9</accession>
<dbReference type="EMBL" id="SACT01000002">
    <property type="protein sequence ID" value="RVT52412.1"/>
    <property type="molecule type" value="Genomic_DNA"/>
</dbReference>
<dbReference type="Proteomes" id="UP000288178">
    <property type="component" value="Unassembled WGS sequence"/>
</dbReference>
<dbReference type="RefSeq" id="WP_128197703.1">
    <property type="nucleotide sequence ID" value="NZ_SACT01000002.1"/>
</dbReference>
<evidence type="ECO:0000313" key="2">
    <source>
        <dbReference type="Proteomes" id="UP000288178"/>
    </source>
</evidence>
<evidence type="ECO:0000313" key="1">
    <source>
        <dbReference type="EMBL" id="RVT52412.1"/>
    </source>
</evidence>
<reference evidence="1 2" key="1">
    <citation type="submission" date="2019-01" db="EMBL/GenBank/DDBJ databases">
        <authorList>
            <person name="Chen W.-M."/>
        </authorList>
    </citation>
    <scope>NUCLEOTIDE SEQUENCE [LARGE SCALE GENOMIC DNA]</scope>
    <source>
        <strain evidence="1 2">ICH-3</strain>
    </source>
</reference>
<protein>
    <submittedName>
        <fullName evidence="1">Uncharacterized protein</fullName>
    </submittedName>
</protein>
<name>A0A437JXL9_9BURK</name>
<dbReference type="AlphaFoldDB" id="A0A437JXL9"/>
<gene>
    <name evidence="1" type="ORF">ENE75_08210</name>
</gene>
<proteinExistence type="predicted"/>
<comment type="caution">
    <text evidence="1">The sequence shown here is derived from an EMBL/GenBank/DDBJ whole genome shotgun (WGS) entry which is preliminary data.</text>
</comment>
<organism evidence="1 2">
    <name type="scientific">Rubrivivax albus</name>
    <dbReference type="NCBI Taxonomy" id="2499835"/>
    <lineage>
        <taxon>Bacteria</taxon>
        <taxon>Pseudomonadati</taxon>
        <taxon>Pseudomonadota</taxon>
        <taxon>Betaproteobacteria</taxon>
        <taxon>Burkholderiales</taxon>
        <taxon>Sphaerotilaceae</taxon>
        <taxon>Rubrivivax</taxon>
    </lineage>
</organism>